<dbReference type="AlphaFoldDB" id="I3XBK0"/>
<organism evidence="2 3">
    <name type="scientific">Sinorhizobium fredii (strain USDA 257)</name>
    <dbReference type="NCBI Taxonomy" id="1185652"/>
    <lineage>
        <taxon>Bacteria</taxon>
        <taxon>Pseudomonadati</taxon>
        <taxon>Pseudomonadota</taxon>
        <taxon>Alphaproteobacteria</taxon>
        <taxon>Hyphomicrobiales</taxon>
        <taxon>Rhizobiaceae</taxon>
        <taxon>Sinorhizobium/Ensifer group</taxon>
        <taxon>Sinorhizobium</taxon>
    </lineage>
</organism>
<accession>I3XBK0</accession>
<dbReference type="PATRIC" id="fig|1185652.3.peg.4890"/>
<dbReference type="HOGENOM" id="CLU_2773660_0_0_5"/>
<dbReference type="InterPro" id="IPR012660">
    <property type="entry name" value="YiiD_C"/>
</dbReference>
<dbReference type="STRING" id="1185652.USDA257_c47200"/>
<dbReference type="KEGG" id="sfd:USDA257_c47200"/>
<gene>
    <name evidence="2" type="ORF">USDA257_c47200</name>
</gene>
<dbReference type="EMBL" id="CP003563">
    <property type="protein sequence ID" value="AFL53256.1"/>
    <property type="molecule type" value="Genomic_DNA"/>
</dbReference>
<dbReference type="eggNOG" id="COG2050">
    <property type="taxonomic scope" value="Bacteria"/>
</dbReference>
<name>I3XBK0_SINF2</name>
<sequence>MDYLRPMVGSFSARSSLEDADQWPGFMRLLERRGRARLTVTAELMAEGEVAGLFSGEFVALGYETAQDG</sequence>
<dbReference type="Pfam" id="PF09500">
    <property type="entry name" value="YiiD_C"/>
    <property type="match status" value="1"/>
</dbReference>
<dbReference type="InterPro" id="IPR029069">
    <property type="entry name" value="HotDog_dom_sf"/>
</dbReference>
<dbReference type="SUPFAM" id="SSF54637">
    <property type="entry name" value="Thioesterase/thiol ester dehydrase-isomerase"/>
    <property type="match status" value="1"/>
</dbReference>
<evidence type="ECO:0000313" key="3">
    <source>
        <dbReference type="Proteomes" id="UP000006180"/>
    </source>
</evidence>
<proteinExistence type="predicted"/>
<dbReference type="Gene3D" id="3.10.129.10">
    <property type="entry name" value="Hotdog Thioesterase"/>
    <property type="match status" value="1"/>
</dbReference>
<evidence type="ECO:0000313" key="2">
    <source>
        <dbReference type="EMBL" id="AFL53256.1"/>
    </source>
</evidence>
<feature type="domain" description="Thioesterase putative" evidence="1">
    <location>
        <begin position="1"/>
        <end position="61"/>
    </location>
</feature>
<dbReference type="Proteomes" id="UP000006180">
    <property type="component" value="Chromosome"/>
</dbReference>
<reference evidence="2 3" key="1">
    <citation type="journal article" date="2012" name="J. Bacteriol.">
        <title>Complete genome sequence of the broad-host-range strain Sinorhizobium fredii USDA257.</title>
        <authorList>
            <person name="Schuldes J."/>
            <person name="Rodriguez Orbegoso M."/>
            <person name="Schmeisser C."/>
            <person name="Krishnan H.B."/>
            <person name="Daniel R."/>
            <person name="Streit W.R."/>
        </authorList>
    </citation>
    <scope>NUCLEOTIDE SEQUENCE [LARGE SCALE GENOMIC DNA]</scope>
    <source>
        <strain evidence="2 3">USDA 257</strain>
    </source>
</reference>
<protein>
    <submittedName>
        <fullName evidence="2">Thioesterase domain protein</fullName>
    </submittedName>
</protein>
<evidence type="ECO:0000259" key="1">
    <source>
        <dbReference type="Pfam" id="PF09500"/>
    </source>
</evidence>